<dbReference type="EMBL" id="BQMJ01000031">
    <property type="protein sequence ID" value="GJQ12225.1"/>
    <property type="molecule type" value="Genomic_DNA"/>
</dbReference>
<reference evidence="20" key="2">
    <citation type="submission" date="2022-01" db="EMBL/GenBank/DDBJ databases">
        <authorList>
            <person name="Hirooka S."/>
            <person name="Miyagishima S.Y."/>
        </authorList>
    </citation>
    <scope>NUCLEOTIDE SEQUENCE</scope>
    <source>
        <strain evidence="20">NBRC 102759</strain>
    </source>
</reference>
<keyword evidence="11 18" id="KW-0472">Membrane</keyword>
<proteinExistence type="inferred from homology"/>
<accession>A0A9C7PXE6</accession>
<keyword evidence="10 18" id="KW-1133">Transmembrane helix</keyword>
<evidence type="ECO:0000256" key="19">
    <source>
        <dbReference type="SAM" id="MobiDB-lite"/>
    </source>
</evidence>
<keyword evidence="3 18" id="KW-0812">Transmembrane</keyword>
<evidence type="ECO:0000313" key="21">
    <source>
        <dbReference type="Proteomes" id="UP001061958"/>
    </source>
</evidence>
<feature type="compositionally biased region" description="Basic and acidic residues" evidence="19">
    <location>
        <begin position="284"/>
        <end position="306"/>
    </location>
</feature>
<keyword evidence="9" id="KW-0106">Calcium</keyword>
<feature type="region of interest" description="Disordered" evidence="19">
    <location>
        <begin position="532"/>
        <end position="575"/>
    </location>
</feature>
<feature type="compositionally biased region" description="Basic and acidic residues" evidence="19">
    <location>
        <begin position="544"/>
        <end position="559"/>
    </location>
</feature>
<evidence type="ECO:0000256" key="1">
    <source>
        <dbReference type="ARBA" id="ARBA00004389"/>
    </source>
</evidence>
<keyword evidence="8 18" id="KW-0256">Endoplasmic reticulum</keyword>
<keyword evidence="4" id="KW-0479">Metal-binding</keyword>
<feature type="chain" id="PRO_5039763837" description="Calnexin" evidence="18">
    <location>
        <begin position="31"/>
        <end position="575"/>
    </location>
</feature>
<dbReference type="InterPro" id="IPR018124">
    <property type="entry name" value="Calret/calnex_CS"/>
</dbReference>
<keyword evidence="6" id="KW-0430">Lectin</keyword>
<feature type="compositionally biased region" description="Acidic residues" evidence="19">
    <location>
        <begin position="328"/>
        <end position="337"/>
    </location>
</feature>
<feature type="signal peptide" evidence="18">
    <location>
        <begin position="1"/>
        <end position="30"/>
    </location>
</feature>
<evidence type="ECO:0000256" key="12">
    <source>
        <dbReference type="ARBA" id="ARBA00023157"/>
    </source>
</evidence>
<dbReference type="Proteomes" id="UP001061958">
    <property type="component" value="Unassembled WGS sequence"/>
</dbReference>
<dbReference type="PRINTS" id="PR00626">
    <property type="entry name" value="CALRETICULIN"/>
</dbReference>
<dbReference type="GO" id="GO:0005509">
    <property type="term" value="F:calcium ion binding"/>
    <property type="evidence" value="ECO:0007669"/>
    <property type="project" value="InterPro"/>
</dbReference>
<keyword evidence="21" id="KW-1185">Reference proteome</keyword>
<name>A0A9C7PXE6_9RHOD</name>
<dbReference type="OrthoDB" id="1938156at2759"/>
<dbReference type="PROSITE" id="PS00805">
    <property type="entry name" value="CALRETICULIN_REPEAT"/>
    <property type="match status" value="1"/>
</dbReference>
<evidence type="ECO:0008006" key="22">
    <source>
        <dbReference type="Google" id="ProtNLM"/>
    </source>
</evidence>
<dbReference type="PROSITE" id="PS00803">
    <property type="entry name" value="CALRETICULIN_1"/>
    <property type="match status" value="1"/>
</dbReference>
<protein>
    <recommendedName>
        <fullName evidence="22">Calnexin</fullName>
    </recommendedName>
</protein>
<evidence type="ECO:0000256" key="4">
    <source>
        <dbReference type="ARBA" id="ARBA00022723"/>
    </source>
</evidence>
<evidence type="ECO:0000256" key="3">
    <source>
        <dbReference type="ARBA" id="ARBA00022692"/>
    </source>
</evidence>
<feature type="disulfide bond" evidence="17">
    <location>
        <begin position="151"/>
        <end position="184"/>
    </location>
</feature>
<feature type="compositionally biased region" description="Basic residues" evidence="19">
    <location>
        <begin position="534"/>
        <end position="543"/>
    </location>
</feature>
<dbReference type="GO" id="GO:0036503">
    <property type="term" value="P:ERAD pathway"/>
    <property type="evidence" value="ECO:0007669"/>
    <property type="project" value="TreeGrafter"/>
</dbReference>
<dbReference type="InterPro" id="IPR009033">
    <property type="entry name" value="Calreticulin/calnexin_P_dom_sf"/>
</dbReference>
<reference evidence="20" key="1">
    <citation type="journal article" date="2022" name="Proc. Natl. Acad. Sci. U.S.A.">
        <title>Life cycle and functional genomics of the unicellular red alga Galdieria for elucidating algal and plant evolution and industrial use.</title>
        <authorList>
            <person name="Hirooka S."/>
            <person name="Itabashi T."/>
            <person name="Ichinose T.M."/>
            <person name="Onuma R."/>
            <person name="Fujiwara T."/>
            <person name="Yamashita S."/>
            <person name="Jong L.W."/>
            <person name="Tomita R."/>
            <person name="Iwane A.H."/>
            <person name="Miyagishima S.Y."/>
        </authorList>
    </citation>
    <scope>NUCLEOTIDE SEQUENCE</scope>
    <source>
        <strain evidence="20">NBRC 102759</strain>
    </source>
</reference>
<evidence type="ECO:0000313" key="20">
    <source>
        <dbReference type="EMBL" id="GJQ12225.1"/>
    </source>
</evidence>
<comment type="function">
    <text evidence="15">Calcium-binding protein that interacts with newly synthesized monoglucosylated glycoproteins in the endoplasmic reticulum. It may act in assisting protein assembly and/or in the retention within the ER of unassembled protein subunits. It seems to play a major role in the quality control apparatus of the ER by the retention of incorrectly folded proteins.</text>
</comment>
<evidence type="ECO:0000256" key="7">
    <source>
        <dbReference type="ARBA" id="ARBA00022737"/>
    </source>
</evidence>
<comment type="caution">
    <text evidence="20">The sequence shown here is derived from an EMBL/GenBank/DDBJ whole genome shotgun (WGS) entry which is preliminary data.</text>
</comment>
<evidence type="ECO:0000256" key="18">
    <source>
        <dbReference type="RuleBase" id="RU362126"/>
    </source>
</evidence>
<dbReference type="GO" id="GO:0005789">
    <property type="term" value="C:endoplasmic reticulum membrane"/>
    <property type="evidence" value="ECO:0007669"/>
    <property type="project" value="UniProtKB-SubCell"/>
</dbReference>
<keyword evidence="7" id="KW-0677">Repeat</keyword>
<dbReference type="FunFam" id="2.60.120.200:FF:000048">
    <property type="entry name" value="Calnexin homolog"/>
    <property type="match status" value="1"/>
</dbReference>
<evidence type="ECO:0000256" key="10">
    <source>
        <dbReference type="ARBA" id="ARBA00022989"/>
    </source>
</evidence>
<organism evidence="20 21">
    <name type="scientific">Galdieria partita</name>
    <dbReference type="NCBI Taxonomy" id="83374"/>
    <lineage>
        <taxon>Eukaryota</taxon>
        <taxon>Rhodophyta</taxon>
        <taxon>Bangiophyceae</taxon>
        <taxon>Galdieriales</taxon>
        <taxon>Galdieriaceae</taxon>
        <taxon>Galdieria</taxon>
    </lineage>
</organism>
<keyword evidence="14 18" id="KW-0143">Chaperone</keyword>
<dbReference type="PROSITE" id="PS00804">
    <property type="entry name" value="CALRETICULIN_2"/>
    <property type="match status" value="1"/>
</dbReference>
<dbReference type="PANTHER" id="PTHR11073">
    <property type="entry name" value="CALRETICULIN AND CALNEXIN"/>
    <property type="match status" value="1"/>
</dbReference>
<evidence type="ECO:0000256" key="17">
    <source>
        <dbReference type="PIRSR" id="PIRSR601580-3"/>
    </source>
</evidence>
<feature type="region of interest" description="Disordered" evidence="19">
    <location>
        <begin position="250"/>
        <end position="349"/>
    </location>
</feature>
<feature type="compositionally biased region" description="Basic and acidic residues" evidence="19">
    <location>
        <begin position="261"/>
        <end position="273"/>
    </location>
</feature>
<keyword evidence="5 18" id="KW-0732">Signal</keyword>
<dbReference type="Pfam" id="PF00262">
    <property type="entry name" value="Calreticulin"/>
    <property type="match status" value="1"/>
</dbReference>
<dbReference type="AlphaFoldDB" id="A0A9C7PXE6"/>
<evidence type="ECO:0000256" key="8">
    <source>
        <dbReference type="ARBA" id="ARBA00022824"/>
    </source>
</evidence>
<evidence type="ECO:0000256" key="2">
    <source>
        <dbReference type="ARBA" id="ARBA00010983"/>
    </source>
</evidence>
<comment type="similarity">
    <text evidence="2 18">Belongs to the calreticulin family.</text>
</comment>
<dbReference type="SUPFAM" id="SSF63887">
    <property type="entry name" value="P-domain of calnexin/calreticulin"/>
    <property type="match status" value="1"/>
</dbReference>
<dbReference type="InterPro" id="IPR001580">
    <property type="entry name" value="Calret/calnex"/>
</dbReference>
<dbReference type="Gene3D" id="2.60.120.200">
    <property type="match status" value="1"/>
</dbReference>
<dbReference type="FunFam" id="2.10.250.10:FF:000001">
    <property type="entry name" value="Calnexin homolog"/>
    <property type="match status" value="1"/>
</dbReference>
<dbReference type="SUPFAM" id="SSF49899">
    <property type="entry name" value="Concanavalin A-like lectins/glucanases"/>
    <property type="match status" value="1"/>
</dbReference>
<comment type="subcellular location">
    <subcellularLocation>
        <location evidence="16">Endomembrane system</location>
        <topology evidence="16">Single-pass type I membrane protein</topology>
    </subcellularLocation>
    <subcellularLocation>
        <location evidence="1">Endoplasmic reticulum membrane</location>
        <topology evidence="1">Single-pass membrane protein</topology>
    </subcellularLocation>
</comment>
<sequence>MARKVTHKGVVLLVFASILFFTCFLPVAFAEEVEDGLDEDVPSSKPEPTAVIFPKGYKSVPYEPSVPGSALFVETFQGDWKSKWVLSKDPKYTGEFVVGPGANPAIPGDQGLIVTRKARHYGIVAPFKTGPLDKKTLVVQYEVRLDEGLECGGAYVKLLLEEVSDFASLNGDTPYSIMFGPDKCGITDKVHFIFQYRNPLTGKLEEKHLRNAPSVNTDSKTHLYTLIVDNKNSSYQILVDNKEVRAGSLLDDFEPPVNPPKEIDDPNDKKPADWVDNPKIPDPNAKKPDDWDESEPKEIPDPEAVKPEGWLDDEPERIPDPNARKPEDWDDEEDGEWEPPMIPNPKCEEVGCGKWKPPMIPNPRYRGKWKAPLIDNPNYKGPWRPRKIPNPDYYEDLHPTVQPIGGIAIEIWTMNQGIVFDNFLVDFDIENAAKLAKETFELKHKHEVAKEENELKRLSTKKGTKEKILDIAETIITKVETLLEPLERLAVSVGLGPVLDKMVDLGINRPILLVALIPPVFVLLFLGLNSGSKDKKKKKKRVSKKDEGEATENKEEVRSSDATSEGLRRRNVPKE</sequence>
<evidence type="ECO:0000256" key="11">
    <source>
        <dbReference type="ARBA" id="ARBA00023136"/>
    </source>
</evidence>
<dbReference type="GO" id="GO:0030246">
    <property type="term" value="F:carbohydrate binding"/>
    <property type="evidence" value="ECO:0007669"/>
    <property type="project" value="UniProtKB-KW"/>
</dbReference>
<dbReference type="GO" id="GO:0051082">
    <property type="term" value="F:unfolded protein binding"/>
    <property type="evidence" value="ECO:0007669"/>
    <property type="project" value="InterPro"/>
</dbReference>
<gene>
    <name evidence="20" type="ORF">GpartN1_g4016.t1</name>
</gene>
<evidence type="ECO:0000256" key="6">
    <source>
        <dbReference type="ARBA" id="ARBA00022734"/>
    </source>
</evidence>
<dbReference type="Gene3D" id="2.10.250.10">
    <property type="entry name" value="Calreticulin/calnexin, P domain"/>
    <property type="match status" value="1"/>
</dbReference>
<dbReference type="PANTHER" id="PTHR11073:SF1">
    <property type="entry name" value="CALNEXIN 14D-RELATED"/>
    <property type="match status" value="1"/>
</dbReference>
<keyword evidence="12 17" id="KW-1015">Disulfide bond</keyword>
<feature type="transmembrane region" description="Helical" evidence="18">
    <location>
        <begin position="511"/>
        <end position="531"/>
    </location>
</feature>
<dbReference type="GO" id="GO:0006457">
    <property type="term" value="P:protein folding"/>
    <property type="evidence" value="ECO:0007669"/>
    <property type="project" value="InterPro"/>
</dbReference>
<dbReference type="InterPro" id="IPR013320">
    <property type="entry name" value="ConA-like_dom_sf"/>
</dbReference>
<feature type="compositionally biased region" description="Basic and acidic residues" evidence="19">
    <location>
        <begin position="316"/>
        <end position="327"/>
    </location>
</feature>
<evidence type="ECO:0000256" key="5">
    <source>
        <dbReference type="ARBA" id="ARBA00022729"/>
    </source>
</evidence>
<feature type="compositionally biased region" description="Basic and acidic residues" evidence="19">
    <location>
        <begin position="566"/>
        <end position="575"/>
    </location>
</feature>
<evidence type="ECO:0000256" key="13">
    <source>
        <dbReference type="ARBA" id="ARBA00023180"/>
    </source>
</evidence>
<evidence type="ECO:0000256" key="16">
    <source>
        <dbReference type="ARBA" id="ARBA00046288"/>
    </source>
</evidence>
<evidence type="ECO:0000256" key="15">
    <source>
        <dbReference type="ARBA" id="ARBA00037525"/>
    </source>
</evidence>
<evidence type="ECO:0000256" key="14">
    <source>
        <dbReference type="ARBA" id="ARBA00023186"/>
    </source>
</evidence>
<keyword evidence="13" id="KW-0325">Glycoprotein</keyword>
<evidence type="ECO:0000256" key="9">
    <source>
        <dbReference type="ARBA" id="ARBA00022837"/>
    </source>
</evidence>